<keyword evidence="1" id="KW-0732">Signal</keyword>
<comment type="caution">
    <text evidence="2">The sequence shown here is derived from an EMBL/GenBank/DDBJ whole genome shotgun (WGS) entry which is preliminary data.</text>
</comment>
<evidence type="ECO:0000256" key="1">
    <source>
        <dbReference type="SAM" id="SignalP"/>
    </source>
</evidence>
<protein>
    <submittedName>
        <fullName evidence="2">Uncharacterized protein</fullName>
    </submittedName>
</protein>
<evidence type="ECO:0000313" key="3">
    <source>
        <dbReference type="Proteomes" id="UP000785679"/>
    </source>
</evidence>
<gene>
    <name evidence="2" type="ORF">FGO68_gene12115</name>
</gene>
<dbReference type="AlphaFoldDB" id="A0A8J8NDI6"/>
<proteinExistence type="predicted"/>
<organism evidence="2 3">
    <name type="scientific">Halteria grandinella</name>
    <dbReference type="NCBI Taxonomy" id="5974"/>
    <lineage>
        <taxon>Eukaryota</taxon>
        <taxon>Sar</taxon>
        <taxon>Alveolata</taxon>
        <taxon>Ciliophora</taxon>
        <taxon>Intramacronucleata</taxon>
        <taxon>Spirotrichea</taxon>
        <taxon>Stichotrichia</taxon>
        <taxon>Sporadotrichida</taxon>
        <taxon>Halteriidae</taxon>
        <taxon>Halteria</taxon>
    </lineage>
</organism>
<reference evidence="2" key="1">
    <citation type="submission" date="2019-06" db="EMBL/GenBank/DDBJ databases">
        <authorList>
            <person name="Zheng W."/>
        </authorList>
    </citation>
    <scope>NUCLEOTIDE SEQUENCE</scope>
    <source>
        <strain evidence="2">QDHG01</strain>
    </source>
</reference>
<accession>A0A8J8NDI6</accession>
<name>A0A8J8NDI6_HALGN</name>
<dbReference type="EMBL" id="RRYP01020369">
    <property type="protein sequence ID" value="TNV72942.1"/>
    <property type="molecule type" value="Genomic_DNA"/>
</dbReference>
<keyword evidence="3" id="KW-1185">Reference proteome</keyword>
<feature type="signal peptide" evidence="1">
    <location>
        <begin position="1"/>
        <end position="20"/>
    </location>
</feature>
<feature type="chain" id="PRO_5035277563" evidence="1">
    <location>
        <begin position="21"/>
        <end position="108"/>
    </location>
</feature>
<dbReference type="Proteomes" id="UP000785679">
    <property type="component" value="Unassembled WGS sequence"/>
</dbReference>
<sequence length="108" mass="11936">MLQILNFLVIASLLASLSLATQLFNLYPNIGRDSAKPHVNDIYGNRINQCGCVKKLKGNHLKFHGSFKQQANMTQGTEPLKNQESLSSKLISLQISTPLCLSIQLPMP</sequence>
<evidence type="ECO:0000313" key="2">
    <source>
        <dbReference type="EMBL" id="TNV72942.1"/>
    </source>
</evidence>